<dbReference type="RefSeq" id="WP_099150341.1">
    <property type="nucleotide sequence ID" value="NZ_PDUD01000018.1"/>
</dbReference>
<dbReference type="Proteomes" id="UP000223913">
    <property type="component" value="Unassembled WGS sequence"/>
</dbReference>
<evidence type="ECO:0000313" key="2">
    <source>
        <dbReference type="Proteomes" id="UP000223913"/>
    </source>
</evidence>
<dbReference type="AlphaFoldDB" id="A0A2D0ND78"/>
<comment type="caution">
    <text evidence="1">The sequence shown here is derived from an EMBL/GenBank/DDBJ whole genome shotgun (WGS) entry which is preliminary data.</text>
</comment>
<protein>
    <submittedName>
        <fullName evidence="1">Uncharacterized protein</fullName>
    </submittedName>
</protein>
<keyword evidence="2" id="KW-1185">Reference proteome</keyword>
<dbReference type="Pfam" id="PF19268">
    <property type="entry name" value="CIS_TMP"/>
    <property type="match status" value="1"/>
</dbReference>
<accession>A0A2D0ND78</accession>
<sequence length="532" mass="61824">MADQQRHIIERLRAEINLPGSRKEADHLSRQLTAVLQETLLPGLEEVFNQVAPTDTYLRLDELDVNLDWDRQKLNLEELVPRLTTAISKRLAEKREEMQAENPQNYSKAGHLLETLAYIINHGHYPWWWENGNWQQLESGLEELIGQQAGLIRRALPGFHLDRERNRQRFLRQLSPELQDKLLEAYWGKSELDSARQGLEELGVQLLRIFPAFRDHKGESLRHYLLARVGAGLTGDDNFLLRASAWAFWDAQYQLRSKDTHWISRLDSLVKQGQLTSKEAELLREKDQTDKENRNRLANYMNNFQLTRQEQKMLKDWLRGANVLGTDLKNKLVRQLNEIKGVDPDLLKYLQAQDLIESEDRVSTYPGEGIYIHNAGLVLLHPYLSLFFQKLGLCRQGEFVNQTAREKAVHLLQYLAAKNTEVPEAEMVFNKVLCGFSLDEPIRKRVTLDESDKEEADRLLSVILNYWKALGTTSTDGLRANFLLRTGKLQYTSDGWKLIVERKPQDVLLEQLPWGVGVIKLPWMELKMFVEW</sequence>
<gene>
    <name evidence="1" type="ORF">CRP01_12370</name>
</gene>
<organism evidence="1 2">
    <name type="scientific">Flavilitoribacter nigricans (strain ATCC 23147 / DSM 23189 / NBRC 102662 / NCIMB 1420 / SS-2)</name>
    <name type="common">Lewinella nigricans</name>
    <dbReference type="NCBI Taxonomy" id="1122177"/>
    <lineage>
        <taxon>Bacteria</taxon>
        <taxon>Pseudomonadati</taxon>
        <taxon>Bacteroidota</taxon>
        <taxon>Saprospiria</taxon>
        <taxon>Saprospirales</taxon>
        <taxon>Lewinellaceae</taxon>
        <taxon>Flavilitoribacter</taxon>
    </lineage>
</organism>
<reference evidence="1 2" key="1">
    <citation type="submission" date="2017-10" db="EMBL/GenBank/DDBJ databases">
        <title>The draft genome sequence of Lewinella nigricans NBRC 102662.</title>
        <authorList>
            <person name="Wang K."/>
        </authorList>
    </citation>
    <scope>NUCLEOTIDE SEQUENCE [LARGE SCALE GENOMIC DNA]</scope>
    <source>
        <strain evidence="1 2">NBRC 102662</strain>
    </source>
</reference>
<proteinExistence type="predicted"/>
<dbReference type="InterPro" id="IPR045538">
    <property type="entry name" value="CIS_TMP"/>
</dbReference>
<dbReference type="OrthoDB" id="1488184at2"/>
<name>A0A2D0ND78_FLAN2</name>
<evidence type="ECO:0000313" key="1">
    <source>
        <dbReference type="EMBL" id="PHN06358.1"/>
    </source>
</evidence>
<dbReference type="EMBL" id="PDUD01000018">
    <property type="protein sequence ID" value="PHN06358.1"/>
    <property type="molecule type" value="Genomic_DNA"/>
</dbReference>